<comment type="caution">
    <text evidence="2">The sequence shown here is derived from an EMBL/GenBank/DDBJ whole genome shotgun (WGS) entry which is preliminary data.</text>
</comment>
<accession>A0ABR8ANU1</accession>
<dbReference type="Proteomes" id="UP000658514">
    <property type="component" value="Unassembled WGS sequence"/>
</dbReference>
<protein>
    <submittedName>
        <fullName evidence="2">Uncharacterized protein</fullName>
    </submittedName>
</protein>
<keyword evidence="3" id="KW-1185">Reference proteome</keyword>
<dbReference type="EMBL" id="JACJQH010000122">
    <property type="protein sequence ID" value="MBD2200860.1"/>
    <property type="molecule type" value="Genomic_DNA"/>
</dbReference>
<feature type="chain" id="PRO_5045400477" evidence="1">
    <location>
        <begin position="30"/>
        <end position="93"/>
    </location>
</feature>
<evidence type="ECO:0000313" key="3">
    <source>
        <dbReference type="Proteomes" id="UP000658514"/>
    </source>
</evidence>
<dbReference type="RefSeq" id="WP_190552128.1">
    <property type="nucleotide sequence ID" value="NZ_CAWPNO010000027.1"/>
</dbReference>
<sequence length="93" mass="9900">MVKNILKRLICFSLIFSVCLFNFAFPALADPKQEFVDGAANGAGNVVGGITTSTAICIAEGVIQEIILPGTIPACIAAVPWFARKWVELFAAK</sequence>
<name>A0ABR8ANU1_9CYAN</name>
<organism evidence="2 3">
    <name type="scientific">Calothrix parietina FACHB-288</name>
    <dbReference type="NCBI Taxonomy" id="2692896"/>
    <lineage>
        <taxon>Bacteria</taxon>
        <taxon>Bacillati</taxon>
        <taxon>Cyanobacteriota</taxon>
        <taxon>Cyanophyceae</taxon>
        <taxon>Nostocales</taxon>
        <taxon>Calotrichaceae</taxon>
        <taxon>Calothrix</taxon>
    </lineage>
</organism>
<evidence type="ECO:0000256" key="1">
    <source>
        <dbReference type="SAM" id="SignalP"/>
    </source>
</evidence>
<proteinExistence type="predicted"/>
<reference evidence="2 3" key="1">
    <citation type="journal article" date="2020" name="ISME J.">
        <title>Comparative genomics reveals insights into cyanobacterial evolution and habitat adaptation.</title>
        <authorList>
            <person name="Chen M.Y."/>
            <person name="Teng W.K."/>
            <person name="Zhao L."/>
            <person name="Hu C.X."/>
            <person name="Zhou Y.K."/>
            <person name="Han B.P."/>
            <person name="Song L.R."/>
            <person name="Shu W.S."/>
        </authorList>
    </citation>
    <scope>NUCLEOTIDE SEQUENCE [LARGE SCALE GENOMIC DNA]</scope>
    <source>
        <strain evidence="2 3">FACHB-288</strain>
    </source>
</reference>
<keyword evidence="1" id="KW-0732">Signal</keyword>
<gene>
    <name evidence="2" type="ORF">H6G24_36375</name>
</gene>
<feature type="signal peptide" evidence="1">
    <location>
        <begin position="1"/>
        <end position="29"/>
    </location>
</feature>
<evidence type="ECO:0000313" key="2">
    <source>
        <dbReference type="EMBL" id="MBD2200860.1"/>
    </source>
</evidence>